<dbReference type="InterPro" id="IPR029044">
    <property type="entry name" value="Nucleotide-diphossugar_trans"/>
</dbReference>
<sequence length="379" mass="42112">MALLRRSEPLVSVVVPAYDVAAYLPACLDSLLAQTHRNLEVVVVDDGSPDDSGAIAEEYAGRDPRVRVVHIVNRGLGGARNEGLRHVRGDVIGFADSDDVVPPGAVAALVGQLRRTGADLVTGDVARLEGPAGAEQLRPIRWMRRLHKDRSAVVIEQQPELLGDVFAWNKLFRREFWEGAGLSWPEGVRYEDQPAMTEAYVRARRIGVVPDVVYHWRIRDDGTSITQQRASLQDLEDRWTTKRMSLATVEGLGSATVSRVFLDKVLPGDLWRYFLLVPGLEGSEGDAWWQLLVSGVREFWGGHRSLTHSVLPPVHRLAGWLVENGRRDDVALVMRHVAALDGKPLPRVRMPNGETRVDVPGLDPRTVAREALLVRDEEL</sequence>
<dbReference type="AlphaFoldDB" id="A0A853BYI0"/>
<dbReference type="InterPro" id="IPR001173">
    <property type="entry name" value="Glyco_trans_2-like"/>
</dbReference>
<dbReference type="SUPFAM" id="SSF53448">
    <property type="entry name" value="Nucleotide-diphospho-sugar transferases"/>
    <property type="match status" value="1"/>
</dbReference>
<comment type="caution">
    <text evidence="2">The sequence shown here is derived from an EMBL/GenBank/DDBJ whole genome shotgun (WGS) entry which is preliminary data.</text>
</comment>
<keyword evidence="2" id="KW-0808">Transferase</keyword>
<proteinExistence type="predicted"/>
<organism evidence="2 3">
    <name type="scientific">Nocardioides thalensis</name>
    <dbReference type="NCBI Taxonomy" id="1914755"/>
    <lineage>
        <taxon>Bacteria</taxon>
        <taxon>Bacillati</taxon>
        <taxon>Actinomycetota</taxon>
        <taxon>Actinomycetes</taxon>
        <taxon>Propionibacteriales</taxon>
        <taxon>Nocardioidaceae</taxon>
        <taxon>Nocardioides</taxon>
    </lineage>
</organism>
<dbReference type="EC" id="2.7.8.12" evidence="2"/>
<dbReference type="PANTHER" id="PTHR22916">
    <property type="entry name" value="GLYCOSYLTRANSFERASE"/>
    <property type="match status" value="1"/>
</dbReference>
<accession>A0A853BYI0</accession>
<evidence type="ECO:0000313" key="2">
    <source>
        <dbReference type="EMBL" id="NYI99477.1"/>
    </source>
</evidence>
<dbReference type="GO" id="GO:0016758">
    <property type="term" value="F:hexosyltransferase activity"/>
    <property type="evidence" value="ECO:0007669"/>
    <property type="project" value="UniProtKB-ARBA"/>
</dbReference>
<dbReference type="Proteomes" id="UP000530424">
    <property type="component" value="Unassembled WGS sequence"/>
</dbReference>
<gene>
    <name evidence="2" type="ORF">HNR19_000176</name>
</gene>
<reference evidence="2 3" key="1">
    <citation type="submission" date="2020-07" db="EMBL/GenBank/DDBJ databases">
        <title>Sequencing the genomes of 1000 actinobacteria strains.</title>
        <authorList>
            <person name="Klenk H.-P."/>
        </authorList>
    </citation>
    <scope>NUCLEOTIDE SEQUENCE [LARGE SCALE GENOMIC DNA]</scope>
    <source>
        <strain evidence="2 3">DSM 103833</strain>
    </source>
</reference>
<evidence type="ECO:0000313" key="3">
    <source>
        <dbReference type="Proteomes" id="UP000530424"/>
    </source>
</evidence>
<keyword evidence="3" id="KW-1185">Reference proteome</keyword>
<protein>
    <submittedName>
        <fullName evidence="2">CDP-glycerol glycerophosphotransferase</fullName>
        <ecNumber evidence="2">2.7.8.12</ecNumber>
    </submittedName>
</protein>
<dbReference type="EMBL" id="JACCFP010000001">
    <property type="protein sequence ID" value="NYI99477.1"/>
    <property type="molecule type" value="Genomic_DNA"/>
</dbReference>
<dbReference type="GO" id="GO:0047355">
    <property type="term" value="F:CDP-glycerol glycerophosphotransferase activity"/>
    <property type="evidence" value="ECO:0007669"/>
    <property type="project" value="UniProtKB-EC"/>
</dbReference>
<evidence type="ECO:0000259" key="1">
    <source>
        <dbReference type="Pfam" id="PF00535"/>
    </source>
</evidence>
<dbReference type="Pfam" id="PF00535">
    <property type="entry name" value="Glycos_transf_2"/>
    <property type="match status" value="1"/>
</dbReference>
<name>A0A853BYI0_9ACTN</name>
<dbReference type="Gene3D" id="3.90.550.10">
    <property type="entry name" value="Spore Coat Polysaccharide Biosynthesis Protein SpsA, Chain A"/>
    <property type="match status" value="1"/>
</dbReference>
<dbReference type="PANTHER" id="PTHR22916:SF3">
    <property type="entry name" value="UDP-GLCNAC:BETAGAL BETA-1,3-N-ACETYLGLUCOSAMINYLTRANSFERASE-LIKE PROTEIN 1"/>
    <property type="match status" value="1"/>
</dbReference>
<dbReference type="RefSeq" id="WP_179666122.1">
    <property type="nucleotide sequence ID" value="NZ_JACCFP010000001.1"/>
</dbReference>
<dbReference type="CDD" id="cd00761">
    <property type="entry name" value="Glyco_tranf_GTA_type"/>
    <property type="match status" value="1"/>
</dbReference>
<feature type="domain" description="Glycosyltransferase 2-like" evidence="1">
    <location>
        <begin position="12"/>
        <end position="175"/>
    </location>
</feature>